<name>A0ABW0YRN3_9BACI</name>
<comment type="catalytic activity">
    <reaction evidence="14">
        <text>L-lysine + NADPH + O2 = N(6)-hydroxy-L-lysine + NADP(+) + H2O</text>
        <dbReference type="Rhea" id="RHEA:23228"/>
        <dbReference type="ChEBI" id="CHEBI:15377"/>
        <dbReference type="ChEBI" id="CHEBI:15379"/>
        <dbReference type="ChEBI" id="CHEBI:32551"/>
        <dbReference type="ChEBI" id="CHEBI:57783"/>
        <dbReference type="ChEBI" id="CHEBI:57820"/>
        <dbReference type="ChEBI" id="CHEBI:58349"/>
        <dbReference type="EC" id="1.14.13.59"/>
    </reaction>
</comment>
<organism evidence="15 16">
    <name type="scientific">Thalassorhabdus alkalitolerans</name>
    <dbReference type="NCBI Taxonomy" id="2282697"/>
    <lineage>
        <taxon>Bacteria</taxon>
        <taxon>Bacillati</taxon>
        <taxon>Bacillota</taxon>
        <taxon>Bacilli</taxon>
        <taxon>Bacillales</taxon>
        <taxon>Bacillaceae</taxon>
        <taxon>Thalassorhabdus</taxon>
    </lineage>
</organism>
<dbReference type="RefSeq" id="WP_385943533.1">
    <property type="nucleotide sequence ID" value="NZ_JBHSPG010000005.1"/>
</dbReference>
<evidence type="ECO:0000256" key="10">
    <source>
        <dbReference type="ARBA" id="ARBA00029939"/>
    </source>
</evidence>
<dbReference type="PANTHER" id="PTHR42802:SF1">
    <property type="entry name" value="L-ORNITHINE N(5)-MONOOXYGENASE"/>
    <property type="match status" value="1"/>
</dbReference>
<evidence type="ECO:0000256" key="6">
    <source>
        <dbReference type="ARBA" id="ARBA00022630"/>
    </source>
</evidence>
<evidence type="ECO:0000313" key="15">
    <source>
        <dbReference type="EMBL" id="MFC5713218.1"/>
    </source>
</evidence>
<evidence type="ECO:0000256" key="4">
    <source>
        <dbReference type="ARBA" id="ARBA00013076"/>
    </source>
</evidence>
<dbReference type="Pfam" id="PF13434">
    <property type="entry name" value="Lys_Orn_oxgnase"/>
    <property type="match status" value="1"/>
</dbReference>
<comment type="similarity">
    <text evidence="3">Belongs to the lysine N(6)-hydroxylase/L-ornithine N(5)-oxygenase family.</text>
</comment>
<dbReference type="Gene3D" id="3.50.50.60">
    <property type="entry name" value="FAD/NAD(P)-binding domain"/>
    <property type="match status" value="1"/>
</dbReference>
<keyword evidence="8" id="KW-0521">NADP</keyword>
<evidence type="ECO:0000256" key="14">
    <source>
        <dbReference type="ARBA" id="ARBA00048407"/>
    </source>
</evidence>
<dbReference type="InterPro" id="IPR025700">
    <property type="entry name" value="Lys/Orn_oxygenase"/>
</dbReference>
<accession>A0ABW0YRN3</accession>
<evidence type="ECO:0000256" key="7">
    <source>
        <dbReference type="ARBA" id="ARBA00022827"/>
    </source>
</evidence>
<evidence type="ECO:0000256" key="11">
    <source>
        <dbReference type="ARBA" id="ARBA00031158"/>
    </source>
</evidence>
<dbReference type="PANTHER" id="PTHR42802">
    <property type="entry name" value="MONOOXYGENASE"/>
    <property type="match status" value="1"/>
</dbReference>
<evidence type="ECO:0000256" key="2">
    <source>
        <dbReference type="ARBA" id="ARBA00004924"/>
    </source>
</evidence>
<comment type="caution">
    <text evidence="15">The sequence shown here is derived from an EMBL/GenBank/DDBJ whole genome shotgun (WGS) entry which is preliminary data.</text>
</comment>
<proteinExistence type="inferred from homology"/>
<evidence type="ECO:0000256" key="9">
    <source>
        <dbReference type="ARBA" id="ARBA00023002"/>
    </source>
</evidence>
<gene>
    <name evidence="15" type="ORF">ACFPU1_10510</name>
</gene>
<dbReference type="Proteomes" id="UP001596142">
    <property type="component" value="Unassembled WGS sequence"/>
</dbReference>
<dbReference type="EC" id="1.14.13.59" evidence="4"/>
<comment type="pathway">
    <text evidence="2">Siderophore biosynthesis.</text>
</comment>
<keyword evidence="16" id="KW-1185">Reference proteome</keyword>
<keyword evidence="7" id="KW-0274">FAD</keyword>
<reference evidence="16" key="1">
    <citation type="journal article" date="2019" name="Int. J. Syst. Evol. Microbiol.">
        <title>The Global Catalogue of Microorganisms (GCM) 10K type strain sequencing project: providing services to taxonomists for standard genome sequencing and annotation.</title>
        <authorList>
            <consortium name="The Broad Institute Genomics Platform"/>
            <consortium name="The Broad Institute Genome Sequencing Center for Infectious Disease"/>
            <person name="Wu L."/>
            <person name="Ma J."/>
        </authorList>
    </citation>
    <scope>NUCLEOTIDE SEQUENCE [LARGE SCALE GENOMIC DNA]</scope>
    <source>
        <strain evidence="16">CECT 7184</strain>
    </source>
</reference>
<evidence type="ECO:0000256" key="13">
    <source>
        <dbReference type="ARBA" id="ARBA00032738"/>
    </source>
</evidence>
<evidence type="ECO:0000256" key="12">
    <source>
        <dbReference type="ARBA" id="ARBA00032493"/>
    </source>
</evidence>
<sequence>MKYIQGGGIRMDAGKLYDVIGIGIGPSNLGLAALLDPLEEIDGLFFEQNTSFEWHPGMLIDKSVLNSSFLSDLVTFADPTNPYSFLNYLHKHNRMYQFFFYQKFNIPRKEYNSYAKWVASQLGDCKFGRQVTNVEDGTGDWYDVTVFNIETGENHSYRARHVVIGTGSTPMIPEDIKDEMNEDICHTSSYLYNEKNIKRGSHVSVIGSGQSAAEVFYDLLQDQKHYGYKLSWLTRSPQFFQTEDAKVGREIFSPDFVDYFQSLSFDSRTSALPYLDQARKQIEPGVLENIYNELYHRSIERKDPDVLLQPMTELRGIRSLSGGNYELTMHQWQKNMSYSHITSKVIVATGYKPNVPKWLKKYKDKIYWEDENTMVVGKDYEFLFKKERPNHLFTLTNLDQSHGTGATNLALSVYRNQRIINKIAGYERYAIQEDTIFQQFMPDEK</sequence>
<evidence type="ECO:0000256" key="3">
    <source>
        <dbReference type="ARBA" id="ARBA00007588"/>
    </source>
</evidence>
<comment type="cofactor">
    <cofactor evidence="1">
        <name>FAD</name>
        <dbReference type="ChEBI" id="CHEBI:57692"/>
    </cofactor>
</comment>
<keyword evidence="6" id="KW-0285">Flavoprotein</keyword>
<evidence type="ECO:0000313" key="16">
    <source>
        <dbReference type="Proteomes" id="UP001596142"/>
    </source>
</evidence>
<dbReference type="InterPro" id="IPR036188">
    <property type="entry name" value="FAD/NAD-bd_sf"/>
</dbReference>
<dbReference type="SUPFAM" id="SSF51905">
    <property type="entry name" value="FAD/NAD(P)-binding domain"/>
    <property type="match status" value="1"/>
</dbReference>
<dbReference type="EMBL" id="JBHSOZ010000004">
    <property type="protein sequence ID" value="MFC5713218.1"/>
    <property type="molecule type" value="Genomic_DNA"/>
</dbReference>
<keyword evidence="9" id="KW-0560">Oxidoreductase</keyword>
<protein>
    <recommendedName>
        <fullName evidence="5">L-lysine N6-monooxygenase MbtG</fullName>
        <ecNumber evidence="4">1.14.13.59</ecNumber>
    </recommendedName>
    <alternativeName>
        <fullName evidence="13">Lysine 6-N-hydroxylase</fullName>
    </alternativeName>
    <alternativeName>
        <fullName evidence="12">Lysine N6-hydroxylase</fullName>
    </alternativeName>
    <alternativeName>
        <fullName evidence="10">Lysine-N-oxygenase</fullName>
    </alternativeName>
    <alternativeName>
        <fullName evidence="11">Mycobactin synthase protein G</fullName>
    </alternativeName>
</protein>
<evidence type="ECO:0000256" key="1">
    <source>
        <dbReference type="ARBA" id="ARBA00001974"/>
    </source>
</evidence>
<evidence type="ECO:0000256" key="8">
    <source>
        <dbReference type="ARBA" id="ARBA00022857"/>
    </source>
</evidence>
<evidence type="ECO:0000256" key="5">
    <source>
        <dbReference type="ARBA" id="ARBA00016406"/>
    </source>
</evidence>